<evidence type="ECO:0000256" key="1">
    <source>
        <dbReference type="SAM" id="Phobius"/>
    </source>
</evidence>
<feature type="transmembrane region" description="Helical" evidence="1">
    <location>
        <begin position="97"/>
        <end position="120"/>
    </location>
</feature>
<dbReference type="EMBL" id="SOBT01000009">
    <property type="protein sequence ID" value="TDU28875.1"/>
    <property type="molecule type" value="Genomic_DNA"/>
</dbReference>
<proteinExistence type="predicted"/>
<dbReference type="RefSeq" id="WP_133882396.1">
    <property type="nucleotide sequence ID" value="NZ_MWIN01000018.1"/>
</dbReference>
<keyword evidence="1" id="KW-0472">Membrane</keyword>
<dbReference type="Pfam" id="PF26512">
    <property type="entry name" value="SOI"/>
    <property type="match status" value="1"/>
</dbReference>
<gene>
    <name evidence="2" type="ORF">DFR24_3255</name>
</gene>
<feature type="transmembrane region" description="Helical" evidence="1">
    <location>
        <begin position="63"/>
        <end position="85"/>
    </location>
</feature>
<dbReference type="Proteomes" id="UP000295341">
    <property type="component" value="Unassembled WGS sequence"/>
</dbReference>
<evidence type="ECO:0000313" key="3">
    <source>
        <dbReference type="Proteomes" id="UP000295341"/>
    </source>
</evidence>
<dbReference type="OrthoDB" id="5741666at2"/>
<dbReference type="AlphaFoldDB" id="A0A4R7P510"/>
<feature type="transmembrane region" description="Helical" evidence="1">
    <location>
        <begin position="21"/>
        <end position="43"/>
    </location>
</feature>
<accession>A0A4R7P510</accession>
<comment type="caution">
    <text evidence="2">The sequence shown here is derived from an EMBL/GenBank/DDBJ whole genome shotgun (WGS) entry which is preliminary data.</text>
</comment>
<evidence type="ECO:0000313" key="2">
    <source>
        <dbReference type="EMBL" id="TDU28875.1"/>
    </source>
</evidence>
<keyword evidence="3" id="KW-1185">Reference proteome</keyword>
<keyword evidence="1" id="KW-0812">Transmembrane</keyword>
<organism evidence="2 3">
    <name type="scientific">Panacagrimonas perspica</name>
    <dbReference type="NCBI Taxonomy" id="381431"/>
    <lineage>
        <taxon>Bacteria</taxon>
        <taxon>Pseudomonadati</taxon>
        <taxon>Pseudomonadota</taxon>
        <taxon>Gammaproteobacteria</taxon>
        <taxon>Nevskiales</taxon>
        <taxon>Nevskiaceae</taxon>
        <taxon>Panacagrimonas</taxon>
    </lineage>
</organism>
<feature type="transmembrane region" description="Helical" evidence="1">
    <location>
        <begin position="140"/>
        <end position="164"/>
    </location>
</feature>
<sequence length="170" mass="18182">MAPTISDIDARAERLQDVMQGHAALGVFVGLVGGWLFAFAQMQEVNLWPFFAFEVHIPGDARGWAGAHVGPILNGMLCAFGAAVVPKLDGKFRAAIAWTLIATVWLNIVFYFCVPFGNVHCMTGGYSKTFGATGNVFDAVGYWAAVSVAPFTMASTILIAAALLRPRRSA</sequence>
<protein>
    <recommendedName>
        <fullName evidence="4">Styrene-oxide isomerase</fullName>
    </recommendedName>
</protein>
<evidence type="ECO:0008006" key="4">
    <source>
        <dbReference type="Google" id="ProtNLM"/>
    </source>
</evidence>
<name>A0A4R7P510_9GAMM</name>
<reference evidence="2 3" key="1">
    <citation type="submission" date="2019-03" db="EMBL/GenBank/DDBJ databases">
        <title>Genomic Encyclopedia of Type Strains, Phase IV (KMG-IV): sequencing the most valuable type-strain genomes for metagenomic binning, comparative biology and taxonomic classification.</title>
        <authorList>
            <person name="Goeker M."/>
        </authorList>
    </citation>
    <scope>NUCLEOTIDE SEQUENCE [LARGE SCALE GENOMIC DNA]</scope>
    <source>
        <strain evidence="2 3">DSM 26377</strain>
    </source>
</reference>
<dbReference type="InterPro" id="IPR058965">
    <property type="entry name" value="SOI/HabA-like"/>
</dbReference>
<keyword evidence="1" id="KW-1133">Transmembrane helix</keyword>